<feature type="coiled-coil region" evidence="1">
    <location>
        <begin position="169"/>
        <end position="287"/>
    </location>
</feature>
<dbReference type="PANTHER" id="PTHR31027:SF2">
    <property type="entry name" value="LEBERCILIN DOMAIN-CONTAINING PROTEIN"/>
    <property type="match status" value="1"/>
</dbReference>
<feature type="compositionally biased region" description="Polar residues" evidence="2">
    <location>
        <begin position="318"/>
        <end position="335"/>
    </location>
</feature>
<dbReference type="GO" id="GO:1990904">
    <property type="term" value="C:ribonucleoprotein complex"/>
    <property type="evidence" value="ECO:0007669"/>
    <property type="project" value="TreeGrafter"/>
</dbReference>
<feature type="coiled-coil region" evidence="1">
    <location>
        <begin position="396"/>
        <end position="448"/>
    </location>
</feature>
<feature type="compositionally biased region" description="Basic and acidic residues" evidence="2">
    <location>
        <begin position="336"/>
        <end position="357"/>
    </location>
</feature>
<proteinExistence type="predicted"/>
<dbReference type="VEuPathDB" id="PlasmoDB:PmUG01_11046000"/>
<dbReference type="EMBL" id="LT594499">
    <property type="protein sequence ID" value="SBT79743.1"/>
    <property type="molecule type" value="Genomic_DNA"/>
</dbReference>
<gene>
    <name evidence="3" type="primary">PmlGA01_110034100</name>
    <name evidence="3" type="ORF">PMLGA01_110034100</name>
</gene>
<evidence type="ECO:0000313" key="3">
    <source>
        <dbReference type="EMBL" id="SBT79743.1"/>
    </source>
</evidence>
<dbReference type="AlphaFoldDB" id="A0A1C3KZX7"/>
<evidence type="ECO:0000256" key="1">
    <source>
        <dbReference type="SAM" id="Coils"/>
    </source>
</evidence>
<feature type="region of interest" description="Disordered" evidence="2">
    <location>
        <begin position="313"/>
        <end position="362"/>
    </location>
</feature>
<keyword evidence="1" id="KW-0175">Coiled coil</keyword>
<dbReference type="Proteomes" id="UP000219799">
    <property type="component" value="Chromosome 11"/>
</dbReference>
<protein>
    <recommendedName>
        <fullName evidence="5">Nuclear segregation protein</fullName>
    </recommendedName>
</protein>
<accession>A0A1C3KZX7</accession>
<dbReference type="GO" id="GO:0003729">
    <property type="term" value="F:mRNA binding"/>
    <property type="evidence" value="ECO:0007669"/>
    <property type="project" value="TreeGrafter"/>
</dbReference>
<evidence type="ECO:0008006" key="5">
    <source>
        <dbReference type="Google" id="ProtNLM"/>
    </source>
</evidence>
<dbReference type="GO" id="GO:0042175">
    <property type="term" value="C:nuclear outer membrane-endoplasmic reticulum membrane network"/>
    <property type="evidence" value="ECO:0007669"/>
    <property type="project" value="TreeGrafter"/>
</dbReference>
<dbReference type="InterPro" id="IPR039604">
    <property type="entry name" value="Bfr1"/>
</dbReference>
<dbReference type="GO" id="GO:0005783">
    <property type="term" value="C:endoplasmic reticulum"/>
    <property type="evidence" value="ECO:0007669"/>
    <property type="project" value="TreeGrafter"/>
</dbReference>
<dbReference type="PANTHER" id="PTHR31027">
    <property type="entry name" value="NUCLEAR SEGREGATION PROTEIN BFR1"/>
    <property type="match status" value="1"/>
</dbReference>
<feature type="coiled-coil region" evidence="1">
    <location>
        <begin position="21"/>
        <end position="111"/>
    </location>
</feature>
<sequence length="453" mass="53692">MTEAEKIKVEKPDFDAYNEKLGNISESIDEIKKKIDNLQKEIKVASKGREEYNKKKKDIVSRIDSFQHEIDKLENERRNILDDIEKRQKHKRELRVNAQNLKKQVGFENEQDIEKKVREIENKLMTSTISIKEEKLLINQILTLNKNKPLLSSYSKIENAASKYDDEEIVPLKSRMDAIREQINKLRNEKKNERNKLKELQNSYQEKNNKLNELNNLRGNYSKKMNHYFMERRNITVEMEEKKQQYRSYKLNLLQQKQQKMKEDRERKNLELEKQSLEKDLEDIDLLPYREELALIENMLAYLKKIQDEAKLDEAKKQQNGPSNKKVNGNVQVSEDNNKQDSNTDVKDKNEKNENKKTKNKKDKQKIFKLDMNILCYFVTAGIDPPVSFDEVDSCIQKLHEKKAMYEQKRDESVKNVENKRADLAGKLKEIEEKLSSYKQNESKVMKANKAKA</sequence>
<dbReference type="GO" id="GO:0008298">
    <property type="term" value="P:intracellular mRNA localization"/>
    <property type="evidence" value="ECO:0007669"/>
    <property type="project" value="TreeGrafter"/>
</dbReference>
<organism evidence="3 4">
    <name type="scientific">Plasmodium malariae</name>
    <dbReference type="NCBI Taxonomy" id="5858"/>
    <lineage>
        <taxon>Eukaryota</taxon>
        <taxon>Sar</taxon>
        <taxon>Alveolata</taxon>
        <taxon>Apicomplexa</taxon>
        <taxon>Aconoidasida</taxon>
        <taxon>Haemosporida</taxon>
        <taxon>Plasmodiidae</taxon>
        <taxon>Plasmodium</taxon>
        <taxon>Plasmodium (Plasmodium)</taxon>
    </lineage>
</organism>
<reference evidence="3 4" key="1">
    <citation type="submission" date="2016-06" db="EMBL/GenBank/DDBJ databases">
        <authorList>
            <consortium name="Pathogen Informatics"/>
        </authorList>
    </citation>
    <scope>NUCLEOTIDE SEQUENCE [LARGE SCALE GENOMIC DNA]</scope>
    <source>
        <strain evidence="3">PmlGA01</strain>
    </source>
</reference>
<evidence type="ECO:0000313" key="4">
    <source>
        <dbReference type="Proteomes" id="UP000219799"/>
    </source>
</evidence>
<evidence type="ECO:0000256" key="2">
    <source>
        <dbReference type="SAM" id="MobiDB-lite"/>
    </source>
</evidence>
<name>A0A1C3KZX7_PLAMA</name>